<dbReference type="RefSeq" id="WP_008521213.1">
    <property type="nucleotide sequence ID" value="NZ_CM001376.1"/>
</dbReference>
<dbReference type="InterPro" id="IPR012340">
    <property type="entry name" value="NA-bd_OB-fold"/>
</dbReference>
<dbReference type="Gene3D" id="2.40.50.140">
    <property type="entry name" value="Nucleic acid-binding proteins"/>
    <property type="match status" value="1"/>
</dbReference>
<dbReference type="FunFam" id="2.40.50.140:FF:000051">
    <property type="entry name" value="RNA-binding transcriptional accessory protein"/>
    <property type="match status" value="1"/>
</dbReference>
<keyword evidence="4" id="KW-1185">Reference proteome</keyword>
<name>H0UKK9_9BACT</name>
<reference evidence="3 4" key="1">
    <citation type="submission" date="2011-11" db="EMBL/GenBank/DDBJ databases">
        <title>The Noncontiguous Finished genome of Jonquetella anthropi DSM 22815.</title>
        <authorList>
            <consortium name="US DOE Joint Genome Institute (JGI-PGF)"/>
            <person name="Lucas S."/>
            <person name="Copeland A."/>
            <person name="Lapidus A."/>
            <person name="Glavina del Rio T."/>
            <person name="Dalin E."/>
            <person name="Tice H."/>
            <person name="Bruce D."/>
            <person name="Goodwin L."/>
            <person name="Pitluck S."/>
            <person name="Peters L."/>
            <person name="Mikhailova N."/>
            <person name="Held B."/>
            <person name="Kyrpides N."/>
            <person name="Mavromatis K."/>
            <person name="Ivanova N."/>
            <person name="Markowitz V."/>
            <person name="Cheng J.-F."/>
            <person name="Hugenholtz P."/>
            <person name="Woyke T."/>
            <person name="Wu D."/>
            <person name="Gronow S."/>
            <person name="Wellnitz S."/>
            <person name="Brambilla E."/>
            <person name="Klenk H.-P."/>
            <person name="Eisen J.A."/>
        </authorList>
    </citation>
    <scope>NUCLEOTIDE SEQUENCE [LARGE SCALE GENOMIC DNA]</scope>
    <source>
        <strain evidence="3 4">DSM 22815</strain>
    </source>
</reference>
<dbReference type="InterPro" id="IPR003029">
    <property type="entry name" value="S1_domain"/>
</dbReference>
<dbReference type="eggNOG" id="COG1098">
    <property type="taxonomic scope" value="Bacteria"/>
</dbReference>
<gene>
    <name evidence="3" type="ORF">JonanDRAFT_0843</name>
</gene>
<proteinExistence type="predicted"/>
<evidence type="ECO:0000313" key="4">
    <source>
        <dbReference type="Proteomes" id="UP000003806"/>
    </source>
</evidence>
<dbReference type="HOGENOM" id="CLU_128762_0_1_0"/>
<accession>H0UKK9</accession>
<dbReference type="PROSITE" id="PS50126">
    <property type="entry name" value="S1"/>
    <property type="match status" value="1"/>
</dbReference>
<dbReference type="STRING" id="885272.JonanDRAFT_0843"/>
<dbReference type="InterPro" id="IPR050437">
    <property type="entry name" value="Ribos_protein_bS1-like"/>
</dbReference>
<feature type="region of interest" description="Disordered" evidence="1">
    <location>
        <begin position="123"/>
        <end position="144"/>
    </location>
</feature>
<feature type="domain" description="S1 motif" evidence="2">
    <location>
        <begin position="15"/>
        <end position="83"/>
    </location>
</feature>
<evidence type="ECO:0000259" key="2">
    <source>
        <dbReference type="PROSITE" id="PS50126"/>
    </source>
</evidence>
<feature type="compositionally biased region" description="Basic residues" evidence="1">
    <location>
        <begin position="135"/>
        <end position="144"/>
    </location>
</feature>
<keyword evidence="3" id="KW-0687">Ribonucleoprotein</keyword>
<evidence type="ECO:0000256" key="1">
    <source>
        <dbReference type="SAM" id="MobiDB-lite"/>
    </source>
</evidence>
<dbReference type="AlphaFoldDB" id="H0UKK9"/>
<dbReference type="GO" id="GO:0003735">
    <property type="term" value="F:structural constituent of ribosome"/>
    <property type="evidence" value="ECO:0007669"/>
    <property type="project" value="TreeGrafter"/>
</dbReference>
<organism evidence="3 4">
    <name type="scientific">Jonquetella anthropi DSM 22815</name>
    <dbReference type="NCBI Taxonomy" id="885272"/>
    <lineage>
        <taxon>Bacteria</taxon>
        <taxon>Thermotogati</taxon>
        <taxon>Synergistota</taxon>
        <taxon>Synergistia</taxon>
        <taxon>Synergistales</taxon>
        <taxon>Dethiosulfovibrionaceae</taxon>
        <taxon>Jonquetella</taxon>
    </lineage>
</organism>
<feature type="region of interest" description="Disordered" evidence="1">
    <location>
        <begin position="86"/>
        <end position="107"/>
    </location>
</feature>
<dbReference type="GO" id="GO:0005840">
    <property type="term" value="C:ribosome"/>
    <property type="evidence" value="ECO:0007669"/>
    <property type="project" value="UniProtKB-KW"/>
</dbReference>
<dbReference type="EMBL" id="CM001376">
    <property type="protein sequence ID" value="EHM13218.1"/>
    <property type="molecule type" value="Genomic_DNA"/>
</dbReference>
<dbReference type="GO" id="GO:0005737">
    <property type="term" value="C:cytoplasm"/>
    <property type="evidence" value="ECO:0007669"/>
    <property type="project" value="UniProtKB-ARBA"/>
</dbReference>
<sequence length="144" mass="16057">MEQTEAKTASSLLPGDVVTGTVEQIMPYGAFVRLSDGQRAMIHISQLSHRFIKKVEDVLQLNQEVKAKVTKIDERGRIDLSMKVLEEPMPAPRPSRSSSAQFGDGDDFEKKLSSFLKVSEEKISTMMSKNAKNGRPPRRKGARP</sequence>
<evidence type="ECO:0000313" key="3">
    <source>
        <dbReference type="EMBL" id="EHM13218.1"/>
    </source>
</evidence>
<keyword evidence="3" id="KW-0689">Ribosomal protein</keyword>
<dbReference type="GO" id="GO:0003729">
    <property type="term" value="F:mRNA binding"/>
    <property type="evidence" value="ECO:0007669"/>
    <property type="project" value="UniProtKB-ARBA"/>
</dbReference>
<dbReference type="Pfam" id="PF00575">
    <property type="entry name" value="S1"/>
    <property type="match status" value="1"/>
</dbReference>
<dbReference type="PANTHER" id="PTHR10724">
    <property type="entry name" value="30S RIBOSOMAL PROTEIN S1"/>
    <property type="match status" value="1"/>
</dbReference>
<dbReference type="SUPFAM" id="SSF50249">
    <property type="entry name" value="Nucleic acid-binding proteins"/>
    <property type="match status" value="1"/>
</dbReference>
<dbReference type="OrthoDB" id="9810507at2"/>
<dbReference type="SMART" id="SM00316">
    <property type="entry name" value="S1"/>
    <property type="match status" value="1"/>
</dbReference>
<dbReference type="Proteomes" id="UP000003806">
    <property type="component" value="Chromosome"/>
</dbReference>
<protein>
    <submittedName>
        <fullName evidence="3">Putative RNA-binding protein with ribosomal protein S1 domain</fullName>
    </submittedName>
</protein>
<dbReference type="GO" id="GO:0006412">
    <property type="term" value="P:translation"/>
    <property type="evidence" value="ECO:0007669"/>
    <property type="project" value="TreeGrafter"/>
</dbReference>